<evidence type="ECO:0000256" key="5">
    <source>
        <dbReference type="ARBA" id="ARBA00023180"/>
    </source>
</evidence>
<dbReference type="GO" id="GO:0004563">
    <property type="term" value="F:beta-N-acetylhexosaminidase activity"/>
    <property type="evidence" value="ECO:0007669"/>
    <property type="project" value="UniProtKB-EC"/>
</dbReference>
<comment type="caution">
    <text evidence="10">The sequence shown here is derived from an EMBL/GenBank/DDBJ whole genome shotgun (WGS) entry which is preliminary data.</text>
</comment>
<dbReference type="GO" id="GO:0006689">
    <property type="term" value="P:ganglioside catabolic process"/>
    <property type="evidence" value="ECO:0007669"/>
    <property type="project" value="TreeGrafter"/>
</dbReference>
<dbReference type="InterPro" id="IPR029018">
    <property type="entry name" value="Hex-like_dom2"/>
</dbReference>
<sequence>MPEIFTVSPKLKIIKNTECDIIEKALKRYIKILNLHKPSIRVKKTKKEDSPEITSLNVLVSKDFCPEHPVLGMDESYVLRANQSEVIIEADEVWGALRGLETFSQLFYYNGTRQYFQSAYVKDSPRFPHRGLLLDTSRHYFSLKVIKAIIELMAMNKMNVFHWHMVDGEAFPYASEVYPEFTKGAYDENHIYRISDIKEIIDFARLRGVRVMPEIDTPGHVASWGFGMEFMTSKCFDKKGVEMGKRDRGMLDVSNKKMWDALIALFKELMTVYPDQYFHLGGDETTFWMDTCWENNAKIKEFMGYWGLNSTTQLEQWYFDQLFMHLGLRDMPKKKFIVWQEVVDMGIKLPDGIIAHIWTGNRSEQLADVTKKGHMALLSECW</sequence>
<dbReference type="AlphaFoldDB" id="A0AA36CM66"/>
<dbReference type="Proteomes" id="UP001177023">
    <property type="component" value="Unassembled WGS sequence"/>
</dbReference>
<feature type="domain" description="Beta-hexosaminidase eukaryotic type N-terminal" evidence="9">
    <location>
        <begin position="16"/>
        <end position="106"/>
    </location>
</feature>
<evidence type="ECO:0000259" key="8">
    <source>
        <dbReference type="Pfam" id="PF00728"/>
    </source>
</evidence>
<keyword evidence="11" id="KW-1185">Reference proteome</keyword>
<dbReference type="PANTHER" id="PTHR22600">
    <property type="entry name" value="BETA-HEXOSAMINIDASE"/>
    <property type="match status" value="1"/>
</dbReference>
<dbReference type="EC" id="3.2.1.52" evidence="3"/>
<proteinExistence type="inferred from homology"/>
<evidence type="ECO:0000256" key="6">
    <source>
        <dbReference type="ARBA" id="ARBA00023295"/>
    </source>
</evidence>
<dbReference type="Gene3D" id="3.30.379.10">
    <property type="entry name" value="Chitobiase/beta-hexosaminidase domain 2-like"/>
    <property type="match status" value="1"/>
</dbReference>
<evidence type="ECO:0000313" key="10">
    <source>
        <dbReference type="EMBL" id="CAJ0571644.1"/>
    </source>
</evidence>
<dbReference type="GO" id="GO:0030203">
    <property type="term" value="P:glycosaminoglycan metabolic process"/>
    <property type="evidence" value="ECO:0007669"/>
    <property type="project" value="TreeGrafter"/>
</dbReference>
<organism evidence="10 11">
    <name type="scientific">Mesorhabditis spiculigera</name>
    <dbReference type="NCBI Taxonomy" id="96644"/>
    <lineage>
        <taxon>Eukaryota</taxon>
        <taxon>Metazoa</taxon>
        <taxon>Ecdysozoa</taxon>
        <taxon>Nematoda</taxon>
        <taxon>Chromadorea</taxon>
        <taxon>Rhabditida</taxon>
        <taxon>Rhabditina</taxon>
        <taxon>Rhabditomorpha</taxon>
        <taxon>Rhabditoidea</taxon>
        <taxon>Rhabditidae</taxon>
        <taxon>Mesorhabditinae</taxon>
        <taxon>Mesorhabditis</taxon>
    </lineage>
</organism>
<dbReference type="PRINTS" id="PR00738">
    <property type="entry name" value="GLHYDRLASE20"/>
</dbReference>
<evidence type="ECO:0000256" key="3">
    <source>
        <dbReference type="ARBA" id="ARBA00012663"/>
    </source>
</evidence>
<comment type="catalytic activity">
    <reaction evidence="1">
        <text>Hydrolysis of terminal non-reducing N-acetyl-D-hexosamine residues in N-acetyl-beta-D-hexosaminides.</text>
        <dbReference type="EC" id="3.2.1.52"/>
    </reaction>
</comment>
<dbReference type="InterPro" id="IPR029019">
    <property type="entry name" value="HEX_eukaryotic_N"/>
</dbReference>
<dbReference type="SUPFAM" id="SSF55545">
    <property type="entry name" value="beta-N-acetylhexosaminidase-like domain"/>
    <property type="match status" value="1"/>
</dbReference>
<keyword evidence="5" id="KW-0325">Glycoprotein</keyword>
<evidence type="ECO:0000259" key="9">
    <source>
        <dbReference type="Pfam" id="PF14845"/>
    </source>
</evidence>
<evidence type="ECO:0000256" key="1">
    <source>
        <dbReference type="ARBA" id="ARBA00001231"/>
    </source>
</evidence>
<dbReference type="GO" id="GO:0005975">
    <property type="term" value="P:carbohydrate metabolic process"/>
    <property type="evidence" value="ECO:0007669"/>
    <property type="project" value="InterPro"/>
</dbReference>
<feature type="non-terminal residue" evidence="10">
    <location>
        <position position="382"/>
    </location>
</feature>
<feature type="active site" description="Proton donor" evidence="7">
    <location>
        <position position="284"/>
    </location>
</feature>
<gene>
    <name evidence="10" type="ORF">MSPICULIGERA_LOCUS10046</name>
</gene>
<dbReference type="Pfam" id="PF00728">
    <property type="entry name" value="Glyco_hydro_20"/>
    <property type="match status" value="1"/>
</dbReference>
<dbReference type="Pfam" id="PF14845">
    <property type="entry name" value="Glycohydro_20b2"/>
    <property type="match status" value="1"/>
</dbReference>
<evidence type="ECO:0000313" key="11">
    <source>
        <dbReference type="Proteomes" id="UP001177023"/>
    </source>
</evidence>
<evidence type="ECO:0000256" key="2">
    <source>
        <dbReference type="ARBA" id="ARBA00006285"/>
    </source>
</evidence>
<accession>A0AA36CM66</accession>
<dbReference type="PANTHER" id="PTHR22600:SF21">
    <property type="entry name" value="BETA-HEXOSAMINIDASE A"/>
    <property type="match status" value="1"/>
</dbReference>
<dbReference type="InterPro" id="IPR025705">
    <property type="entry name" value="Beta_hexosaminidase_sua/sub"/>
</dbReference>
<dbReference type="GO" id="GO:0005764">
    <property type="term" value="C:lysosome"/>
    <property type="evidence" value="ECO:0007669"/>
    <property type="project" value="TreeGrafter"/>
</dbReference>
<dbReference type="GO" id="GO:0016020">
    <property type="term" value="C:membrane"/>
    <property type="evidence" value="ECO:0007669"/>
    <property type="project" value="TreeGrafter"/>
</dbReference>
<dbReference type="InterPro" id="IPR015883">
    <property type="entry name" value="Glyco_hydro_20_cat"/>
</dbReference>
<evidence type="ECO:0000256" key="7">
    <source>
        <dbReference type="PIRSR" id="PIRSR625705-1"/>
    </source>
</evidence>
<dbReference type="InterPro" id="IPR017853">
    <property type="entry name" value="GH"/>
</dbReference>
<keyword evidence="4" id="KW-0378">Hydrolase</keyword>
<keyword evidence="6" id="KW-0326">Glycosidase</keyword>
<dbReference type="EMBL" id="CATQJA010002575">
    <property type="protein sequence ID" value="CAJ0571644.1"/>
    <property type="molecule type" value="Genomic_DNA"/>
</dbReference>
<feature type="domain" description="Glycoside hydrolase family 20 catalytic" evidence="8">
    <location>
        <begin position="127"/>
        <end position="380"/>
    </location>
</feature>
<reference evidence="10" key="1">
    <citation type="submission" date="2023-06" db="EMBL/GenBank/DDBJ databases">
        <authorList>
            <person name="Delattre M."/>
        </authorList>
    </citation>
    <scope>NUCLEOTIDE SEQUENCE</scope>
    <source>
        <strain evidence="10">AF72</strain>
    </source>
</reference>
<dbReference type="Gene3D" id="3.20.20.80">
    <property type="entry name" value="Glycosidases"/>
    <property type="match status" value="1"/>
</dbReference>
<evidence type="ECO:0000256" key="4">
    <source>
        <dbReference type="ARBA" id="ARBA00022801"/>
    </source>
</evidence>
<dbReference type="SUPFAM" id="SSF51445">
    <property type="entry name" value="(Trans)glycosidases"/>
    <property type="match status" value="1"/>
</dbReference>
<name>A0AA36CM66_9BILA</name>
<protein>
    <recommendedName>
        <fullName evidence="3">beta-N-acetylhexosaminidase</fullName>
        <ecNumber evidence="3">3.2.1.52</ecNumber>
    </recommendedName>
</protein>
<comment type="similarity">
    <text evidence="2">Belongs to the glycosyl hydrolase 20 family.</text>
</comment>